<protein>
    <submittedName>
        <fullName evidence="1">Uncharacterized protein</fullName>
    </submittedName>
</protein>
<name>A0A2P2P4A7_RHIMU</name>
<reference evidence="1" key="1">
    <citation type="submission" date="2018-02" db="EMBL/GenBank/DDBJ databases">
        <title>Rhizophora mucronata_Transcriptome.</title>
        <authorList>
            <person name="Meera S.P."/>
            <person name="Sreeshan A."/>
            <person name="Augustine A."/>
        </authorList>
    </citation>
    <scope>NUCLEOTIDE SEQUENCE</scope>
    <source>
        <tissue evidence="1">Leaf</tissue>
    </source>
</reference>
<evidence type="ECO:0000313" key="1">
    <source>
        <dbReference type="EMBL" id="MBX49483.1"/>
    </source>
</evidence>
<proteinExistence type="predicted"/>
<dbReference type="AlphaFoldDB" id="A0A2P2P4A7"/>
<organism evidence="1">
    <name type="scientific">Rhizophora mucronata</name>
    <name type="common">Asiatic mangrove</name>
    <dbReference type="NCBI Taxonomy" id="61149"/>
    <lineage>
        <taxon>Eukaryota</taxon>
        <taxon>Viridiplantae</taxon>
        <taxon>Streptophyta</taxon>
        <taxon>Embryophyta</taxon>
        <taxon>Tracheophyta</taxon>
        <taxon>Spermatophyta</taxon>
        <taxon>Magnoliopsida</taxon>
        <taxon>eudicotyledons</taxon>
        <taxon>Gunneridae</taxon>
        <taxon>Pentapetalae</taxon>
        <taxon>rosids</taxon>
        <taxon>fabids</taxon>
        <taxon>Malpighiales</taxon>
        <taxon>Rhizophoraceae</taxon>
        <taxon>Rhizophora</taxon>
    </lineage>
</organism>
<accession>A0A2P2P4A7</accession>
<dbReference type="EMBL" id="GGEC01068999">
    <property type="protein sequence ID" value="MBX49483.1"/>
    <property type="molecule type" value="Transcribed_RNA"/>
</dbReference>
<sequence>MIISSNILFHHCHWINSGP</sequence>